<dbReference type="RefSeq" id="WP_343786656.1">
    <property type="nucleotide sequence ID" value="NZ_BAAAEU010000001.1"/>
</dbReference>
<comment type="caution">
    <text evidence="10">The sequence shown here is derived from an EMBL/GenBank/DDBJ whole genome shotgun (WGS) entry which is preliminary data.</text>
</comment>
<evidence type="ECO:0000256" key="2">
    <source>
        <dbReference type="ARBA" id="ARBA00004922"/>
    </source>
</evidence>
<dbReference type="PANTHER" id="PTHR12989:SF10">
    <property type="entry name" value="DOL-P-GLC:GLC(2)MAN(9)GLCNAC(2)-PP-DOL ALPHA-1,2-GLUCOSYLTRANSFERASE-RELATED"/>
    <property type="match status" value="1"/>
</dbReference>
<feature type="transmembrane region" description="Helical" evidence="9">
    <location>
        <begin position="71"/>
        <end position="91"/>
    </location>
</feature>
<sequence length="397" mass="43865">MLGIGLGVLYVAAIVLSLHGAARGDEIYHYAQIHLLRHGDFRLLDVYLTTIPGYHAAVAALLWMSGLDSLGAARAINALFGLAALAGFHALRRRLWPDTESIATAQLIALPILVPLCFLVYTDVLALALILWASVATLSRRHALAVLALSCVVLVRQNDVVWAAFLGAVAIWPTWREHGLARWRTLVAIGAPYAAPIALFLAFWAWNGSISLSHGQAALHPELTLHLGNPFFALFLAGALLPLQTLAGLRRFAEWTRARPWLIVVPLVLFALYWWAFHADNPYNSALPDFYPRNAFLQALDRDAVWRALAGVVMVLAACGLAPTKLRPREAAWLYPFAALFLAASWLIEQRYVLVPLVLWLAFREHRSRAIEYATLALWLALAVYAFSGIIGGRFFL</sequence>
<evidence type="ECO:0000256" key="3">
    <source>
        <dbReference type="ARBA" id="ARBA00022676"/>
    </source>
</evidence>
<comment type="pathway">
    <text evidence="2">Protein modification; protein glycosylation.</text>
</comment>
<keyword evidence="4" id="KW-0808">Transferase</keyword>
<dbReference type="Proteomes" id="UP001501523">
    <property type="component" value="Unassembled WGS sequence"/>
</dbReference>
<comment type="subcellular location">
    <subcellularLocation>
        <location evidence="1">Endoplasmic reticulum membrane</location>
        <topology evidence="1">Multi-pass membrane protein</topology>
    </subcellularLocation>
</comment>
<feature type="transmembrane region" description="Helical" evidence="9">
    <location>
        <begin position="231"/>
        <end position="249"/>
    </location>
</feature>
<protein>
    <recommendedName>
        <fullName evidence="12">Glycosyltransferase RgtA/B/C/D-like domain-containing protein</fullName>
    </recommendedName>
</protein>
<feature type="transmembrane region" description="Helical" evidence="9">
    <location>
        <begin position="304"/>
        <end position="322"/>
    </location>
</feature>
<feature type="transmembrane region" description="Helical" evidence="9">
    <location>
        <begin position="334"/>
        <end position="353"/>
    </location>
</feature>
<keyword evidence="5 9" id="KW-0812">Transmembrane</keyword>
<evidence type="ECO:0000256" key="9">
    <source>
        <dbReference type="SAM" id="Phobius"/>
    </source>
</evidence>
<reference evidence="10 11" key="1">
    <citation type="journal article" date="2019" name="Int. J. Syst. Evol. Microbiol.">
        <title>The Global Catalogue of Microorganisms (GCM) 10K type strain sequencing project: providing services to taxonomists for standard genome sequencing and annotation.</title>
        <authorList>
            <consortium name="The Broad Institute Genomics Platform"/>
            <consortium name="The Broad Institute Genome Sequencing Center for Infectious Disease"/>
            <person name="Wu L."/>
            <person name="Ma J."/>
        </authorList>
    </citation>
    <scope>NUCLEOTIDE SEQUENCE [LARGE SCALE GENOMIC DNA]</scope>
    <source>
        <strain evidence="10 11">JCM 15421</strain>
    </source>
</reference>
<feature type="transmembrane region" description="Helical" evidence="9">
    <location>
        <begin position="261"/>
        <end position="277"/>
    </location>
</feature>
<dbReference type="EMBL" id="BAAAEU010000001">
    <property type="protein sequence ID" value="GAA0706232.1"/>
    <property type="molecule type" value="Genomic_DNA"/>
</dbReference>
<keyword evidence="7 9" id="KW-1133">Transmembrane helix</keyword>
<evidence type="ECO:0000256" key="7">
    <source>
        <dbReference type="ARBA" id="ARBA00022989"/>
    </source>
</evidence>
<evidence type="ECO:0000313" key="11">
    <source>
        <dbReference type="Proteomes" id="UP001501523"/>
    </source>
</evidence>
<keyword evidence="6" id="KW-0256">Endoplasmic reticulum</keyword>
<accession>A0ABN1IC84</accession>
<evidence type="ECO:0000256" key="5">
    <source>
        <dbReference type="ARBA" id="ARBA00022692"/>
    </source>
</evidence>
<keyword evidence="3" id="KW-0328">Glycosyltransferase</keyword>
<dbReference type="PANTHER" id="PTHR12989">
    <property type="entry name" value="ALPHA-1,2-GLUCOSYLTRANSFERASE ALG10"/>
    <property type="match status" value="1"/>
</dbReference>
<evidence type="ECO:0000256" key="6">
    <source>
        <dbReference type="ARBA" id="ARBA00022824"/>
    </source>
</evidence>
<evidence type="ECO:0000256" key="8">
    <source>
        <dbReference type="ARBA" id="ARBA00023136"/>
    </source>
</evidence>
<feature type="transmembrane region" description="Helical" evidence="9">
    <location>
        <begin position="112"/>
        <end position="133"/>
    </location>
</feature>
<keyword evidence="11" id="KW-1185">Reference proteome</keyword>
<dbReference type="Pfam" id="PF04922">
    <property type="entry name" value="DIE2_ALG10"/>
    <property type="match status" value="2"/>
</dbReference>
<feature type="transmembrane region" description="Helical" evidence="9">
    <location>
        <begin position="43"/>
        <end position="65"/>
    </location>
</feature>
<evidence type="ECO:0000313" key="10">
    <source>
        <dbReference type="EMBL" id="GAA0706232.1"/>
    </source>
</evidence>
<gene>
    <name evidence="10" type="ORF">GCM10009105_04280</name>
</gene>
<feature type="transmembrane region" description="Helical" evidence="9">
    <location>
        <begin position="373"/>
        <end position="396"/>
    </location>
</feature>
<proteinExistence type="predicted"/>
<keyword evidence="8 9" id="KW-0472">Membrane</keyword>
<name>A0ABN1IC84_9GAMM</name>
<evidence type="ECO:0000256" key="4">
    <source>
        <dbReference type="ARBA" id="ARBA00022679"/>
    </source>
</evidence>
<dbReference type="InterPro" id="IPR016900">
    <property type="entry name" value="Alg10"/>
</dbReference>
<evidence type="ECO:0000256" key="1">
    <source>
        <dbReference type="ARBA" id="ARBA00004477"/>
    </source>
</evidence>
<organism evidence="10 11">
    <name type="scientific">Dokdonella soli</name>
    <dbReference type="NCBI Taxonomy" id="529810"/>
    <lineage>
        <taxon>Bacteria</taxon>
        <taxon>Pseudomonadati</taxon>
        <taxon>Pseudomonadota</taxon>
        <taxon>Gammaproteobacteria</taxon>
        <taxon>Lysobacterales</taxon>
        <taxon>Rhodanobacteraceae</taxon>
        <taxon>Dokdonella</taxon>
    </lineage>
</organism>
<evidence type="ECO:0008006" key="12">
    <source>
        <dbReference type="Google" id="ProtNLM"/>
    </source>
</evidence>
<feature type="transmembrane region" description="Helical" evidence="9">
    <location>
        <begin position="6"/>
        <end position="22"/>
    </location>
</feature>
<feature type="transmembrane region" description="Helical" evidence="9">
    <location>
        <begin position="185"/>
        <end position="206"/>
    </location>
</feature>